<sequence>MSVEEKETKATVARDLELSEDTEVQDINNVKERLNGRFSGNTDDPSTPTFTVRAFTIGFFWCFFLSIVNTLLSFRTNSFGIGANVALILSYPIGLVWAALLPKGSIINPGPFNVKEHALIYVFASTGTGIPYGIDNIVAQVFPAMMNNSEITIFHSIAFCLVTQFLGYGISGLVRRFLVKPTAMW</sequence>
<name>A0AAD5T419_9FUNG</name>
<dbReference type="GO" id="GO:0015031">
    <property type="term" value="P:protein transport"/>
    <property type="evidence" value="ECO:0007669"/>
    <property type="project" value="UniProtKB-KW"/>
</dbReference>
<keyword evidence="5" id="KW-0571">Peptide transport</keyword>
<keyword evidence="4 9" id="KW-0812">Transmembrane</keyword>
<dbReference type="Proteomes" id="UP001211907">
    <property type="component" value="Unassembled WGS sequence"/>
</dbReference>
<dbReference type="InterPro" id="IPR004813">
    <property type="entry name" value="OPT"/>
</dbReference>
<comment type="subcellular location">
    <subcellularLocation>
        <location evidence="1">Membrane</location>
        <topology evidence="1">Multi-pass membrane protein</topology>
    </subcellularLocation>
</comment>
<comment type="caution">
    <text evidence="10">The sequence shown here is derived from an EMBL/GenBank/DDBJ whole genome shotgun (WGS) entry which is preliminary data.</text>
</comment>
<feature type="transmembrane region" description="Helical" evidence="9">
    <location>
        <begin position="153"/>
        <end position="174"/>
    </location>
</feature>
<dbReference type="EMBL" id="JADGJH010000523">
    <property type="protein sequence ID" value="KAJ3127217.1"/>
    <property type="molecule type" value="Genomic_DNA"/>
</dbReference>
<evidence type="ECO:0000256" key="5">
    <source>
        <dbReference type="ARBA" id="ARBA00022856"/>
    </source>
</evidence>
<dbReference type="Pfam" id="PF03169">
    <property type="entry name" value="OPT"/>
    <property type="match status" value="1"/>
</dbReference>
<evidence type="ECO:0000256" key="2">
    <source>
        <dbReference type="ARBA" id="ARBA00008807"/>
    </source>
</evidence>
<keyword evidence="11" id="KW-1185">Reference proteome</keyword>
<evidence type="ECO:0000313" key="10">
    <source>
        <dbReference type="EMBL" id="KAJ3127217.1"/>
    </source>
</evidence>
<dbReference type="GO" id="GO:0035673">
    <property type="term" value="F:oligopeptide transmembrane transporter activity"/>
    <property type="evidence" value="ECO:0007669"/>
    <property type="project" value="InterPro"/>
</dbReference>
<evidence type="ECO:0000256" key="8">
    <source>
        <dbReference type="ARBA" id="ARBA00023136"/>
    </source>
</evidence>
<evidence type="ECO:0000256" key="1">
    <source>
        <dbReference type="ARBA" id="ARBA00004141"/>
    </source>
</evidence>
<feature type="transmembrane region" description="Helical" evidence="9">
    <location>
        <begin position="50"/>
        <end position="72"/>
    </location>
</feature>
<evidence type="ECO:0000256" key="6">
    <source>
        <dbReference type="ARBA" id="ARBA00022927"/>
    </source>
</evidence>
<evidence type="ECO:0000313" key="11">
    <source>
        <dbReference type="Proteomes" id="UP001211907"/>
    </source>
</evidence>
<proteinExistence type="inferred from homology"/>
<gene>
    <name evidence="10" type="ORF">HK100_009876</name>
</gene>
<dbReference type="AlphaFoldDB" id="A0AAD5T419"/>
<comment type="similarity">
    <text evidence="2">Belongs to the oligopeptide OPT transporter family.</text>
</comment>
<dbReference type="GO" id="GO:0016020">
    <property type="term" value="C:membrane"/>
    <property type="evidence" value="ECO:0007669"/>
    <property type="project" value="UniProtKB-SubCell"/>
</dbReference>
<keyword evidence="7 9" id="KW-1133">Transmembrane helix</keyword>
<protein>
    <submittedName>
        <fullName evidence="10">Uncharacterized protein</fullName>
    </submittedName>
</protein>
<accession>A0AAD5T419</accession>
<keyword evidence="8 9" id="KW-0472">Membrane</keyword>
<evidence type="ECO:0000256" key="7">
    <source>
        <dbReference type="ARBA" id="ARBA00022989"/>
    </source>
</evidence>
<evidence type="ECO:0000256" key="4">
    <source>
        <dbReference type="ARBA" id="ARBA00022692"/>
    </source>
</evidence>
<organism evidence="10 11">
    <name type="scientific">Physocladia obscura</name>
    <dbReference type="NCBI Taxonomy" id="109957"/>
    <lineage>
        <taxon>Eukaryota</taxon>
        <taxon>Fungi</taxon>
        <taxon>Fungi incertae sedis</taxon>
        <taxon>Chytridiomycota</taxon>
        <taxon>Chytridiomycota incertae sedis</taxon>
        <taxon>Chytridiomycetes</taxon>
        <taxon>Chytridiales</taxon>
        <taxon>Chytriomycetaceae</taxon>
        <taxon>Physocladia</taxon>
    </lineage>
</organism>
<dbReference type="PANTHER" id="PTHR22601">
    <property type="entry name" value="ISP4 LIKE PROTEIN"/>
    <property type="match status" value="1"/>
</dbReference>
<feature type="transmembrane region" description="Helical" evidence="9">
    <location>
        <begin position="79"/>
        <end position="100"/>
    </location>
</feature>
<evidence type="ECO:0000256" key="3">
    <source>
        <dbReference type="ARBA" id="ARBA00022448"/>
    </source>
</evidence>
<keyword evidence="3" id="KW-0813">Transport</keyword>
<keyword evidence="6" id="KW-0653">Protein transport</keyword>
<dbReference type="InterPro" id="IPR004648">
    <property type="entry name" value="Oligpept_transpt"/>
</dbReference>
<evidence type="ECO:0000256" key="9">
    <source>
        <dbReference type="SAM" id="Phobius"/>
    </source>
</evidence>
<reference evidence="10" key="1">
    <citation type="submission" date="2020-05" db="EMBL/GenBank/DDBJ databases">
        <title>Phylogenomic resolution of chytrid fungi.</title>
        <authorList>
            <person name="Stajich J.E."/>
            <person name="Amses K."/>
            <person name="Simmons R."/>
            <person name="Seto K."/>
            <person name="Myers J."/>
            <person name="Bonds A."/>
            <person name="Quandt C.A."/>
            <person name="Barry K."/>
            <person name="Liu P."/>
            <person name="Grigoriev I."/>
            <person name="Longcore J.E."/>
            <person name="James T.Y."/>
        </authorList>
    </citation>
    <scope>NUCLEOTIDE SEQUENCE</scope>
    <source>
        <strain evidence="10">JEL0513</strain>
    </source>
</reference>